<dbReference type="PROSITE" id="PS00862">
    <property type="entry name" value="OX2_COVAL_FAD"/>
    <property type="match status" value="1"/>
</dbReference>
<dbReference type="InterPro" id="IPR006094">
    <property type="entry name" value="Oxid_FAD_bind_N"/>
</dbReference>
<evidence type="ECO:0000313" key="8">
    <source>
        <dbReference type="Proteomes" id="UP000584670"/>
    </source>
</evidence>
<evidence type="ECO:0000256" key="3">
    <source>
        <dbReference type="ARBA" id="ARBA00022630"/>
    </source>
</evidence>
<sequence length="465" mass="50038">MSPLEVSTRTGSRIVLEESAAQRLAESLGGELHRPGDDTYDEARRVWNGLIDHRPALIARCAGNTDVAAAVTFAREHDLLVSVRGGGHNIAGKAVCIGGLVIDLSRMRSVAVDSGNRTARVEGGATLGEVDSATQLAGLATTTGVVTHTGVAGLTLGGGVGRLARKCGLACDNLLSADVVTADGHLLTTSAAENSDLFWGVRGAGANFGVATSLEFQLHSVGPEVLGGVVVHPLERAKAALKFYYEYSRSAPDELTADAFFLTSPEGDPVFAISVCYAGSTEQGERMLEPLRRFGPPLADQVGPVAYTELQAAGDAFFPIGLNYYWKSHFLEEIADDAIEATVDHFASAPSPRSLIVFQQYGGAVSRVSPSETAFRHRNAQYDNFAASVWTDPREQEVHKQWARQWWDMMSRFSVGAEYVNNLGEEGEDRVRAAYGDNYERLVALKNEHDPANFFRLNANIPPRG</sequence>
<organism evidence="7 8">
    <name type="scientific">Streptomyces cupreus</name>
    <dbReference type="NCBI Taxonomy" id="2759956"/>
    <lineage>
        <taxon>Bacteria</taxon>
        <taxon>Bacillati</taxon>
        <taxon>Actinomycetota</taxon>
        <taxon>Actinomycetes</taxon>
        <taxon>Kitasatosporales</taxon>
        <taxon>Streptomycetaceae</taxon>
        <taxon>Streptomyces</taxon>
    </lineage>
</organism>
<comment type="caution">
    <text evidence="7">The sequence shown here is derived from an EMBL/GenBank/DDBJ whole genome shotgun (WGS) entry which is preliminary data.</text>
</comment>
<keyword evidence="8" id="KW-1185">Reference proteome</keyword>
<dbReference type="GO" id="GO:0071949">
    <property type="term" value="F:FAD binding"/>
    <property type="evidence" value="ECO:0007669"/>
    <property type="project" value="InterPro"/>
</dbReference>
<dbReference type="InterPro" id="IPR036318">
    <property type="entry name" value="FAD-bd_PCMH-like_sf"/>
</dbReference>
<comment type="similarity">
    <text evidence="2">Belongs to the oxygen-dependent FAD-linked oxidoreductase family.</text>
</comment>
<keyword evidence="4" id="KW-0274">FAD</keyword>
<feature type="domain" description="FAD-binding PCMH-type" evidence="6">
    <location>
        <begin position="51"/>
        <end position="221"/>
    </location>
</feature>
<dbReference type="Gene3D" id="3.30.43.10">
    <property type="entry name" value="Uridine Diphospho-n-acetylenolpyruvylglucosamine Reductase, domain 2"/>
    <property type="match status" value="1"/>
</dbReference>
<name>A0A7X1JDJ8_9ACTN</name>
<dbReference type="Proteomes" id="UP000584670">
    <property type="component" value="Unassembled WGS sequence"/>
</dbReference>
<dbReference type="RefSeq" id="WP_186287798.1">
    <property type="nucleotide sequence ID" value="NZ_JACMSF010000095.1"/>
</dbReference>
<dbReference type="GO" id="GO:0016491">
    <property type="term" value="F:oxidoreductase activity"/>
    <property type="evidence" value="ECO:0007669"/>
    <property type="project" value="UniProtKB-KW"/>
</dbReference>
<dbReference type="InterPro" id="IPR050416">
    <property type="entry name" value="FAD-linked_Oxidoreductase"/>
</dbReference>
<accession>A0A7X1JDJ8</accession>
<keyword evidence="5" id="KW-0560">Oxidoreductase</keyword>
<dbReference type="InterPro" id="IPR016167">
    <property type="entry name" value="FAD-bd_PCMH_sub1"/>
</dbReference>
<evidence type="ECO:0000313" key="7">
    <source>
        <dbReference type="EMBL" id="MBC2907862.1"/>
    </source>
</evidence>
<dbReference type="PANTHER" id="PTHR42973:SF39">
    <property type="entry name" value="FAD-BINDING PCMH-TYPE DOMAIN-CONTAINING PROTEIN"/>
    <property type="match status" value="1"/>
</dbReference>
<dbReference type="SUPFAM" id="SSF56176">
    <property type="entry name" value="FAD-binding/transporter-associated domain-like"/>
    <property type="match status" value="1"/>
</dbReference>
<evidence type="ECO:0000256" key="1">
    <source>
        <dbReference type="ARBA" id="ARBA00001974"/>
    </source>
</evidence>
<comment type="cofactor">
    <cofactor evidence="1">
        <name>FAD</name>
        <dbReference type="ChEBI" id="CHEBI:57692"/>
    </cofactor>
</comment>
<dbReference type="EMBL" id="JACMSF010000095">
    <property type="protein sequence ID" value="MBC2907862.1"/>
    <property type="molecule type" value="Genomic_DNA"/>
</dbReference>
<reference evidence="7 8" key="1">
    <citation type="submission" date="2020-08" db="EMBL/GenBank/DDBJ databases">
        <title>Streptomyces sp. PSKA01 genome sequencing and assembly.</title>
        <authorList>
            <person name="Mandal S."/>
            <person name="Maiti P.K."/>
            <person name="Das P."/>
        </authorList>
    </citation>
    <scope>NUCLEOTIDE SEQUENCE [LARGE SCALE GENOMIC DNA]</scope>
    <source>
        <strain evidence="7 8">PSKA01</strain>
    </source>
</reference>
<dbReference type="Pfam" id="PF01565">
    <property type="entry name" value="FAD_binding_4"/>
    <property type="match status" value="1"/>
</dbReference>
<evidence type="ECO:0000256" key="5">
    <source>
        <dbReference type="ARBA" id="ARBA00023002"/>
    </source>
</evidence>
<keyword evidence="3" id="KW-0285">Flavoprotein</keyword>
<dbReference type="InterPro" id="IPR016166">
    <property type="entry name" value="FAD-bd_PCMH"/>
</dbReference>
<gene>
    <name evidence="7" type="ORF">H4N64_41430</name>
</gene>
<protein>
    <submittedName>
        <fullName evidence="7">FAD-binding oxidoreductase</fullName>
    </submittedName>
</protein>
<dbReference type="InterPro" id="IPR006093">
    <property type="entry name" value="Oxy_OxRdtase_FAD_BS"/>
</dbReference>
<dbReference type="AlphaFoldDB" id="A0A7X1JDJ8"/>
<dbReference type="Gene3D" id="3.40.462.20">
    <property type="match status" value="1"/>
</dbReference>
<evidence type="ECO:0000256" key="4">
    <source>
        <dbReference type="ARBA" id="ARBA00022827"/>
    </source>
</evidence>
<proteinExistence type="inferred from homology"/>
<evidence type="ECO:0000259" key="6">
    <source>
        <dbReference type="PROSITE" id="PS51387"/>
    </source>
</evidence>
<dbReference type="InterPro" id="IPR012951">
    <property type="entry name" value="BBE"/>
</dbReference>
<dbReference type="Gene3D" id="3.30.465.10">
    <property type="match status" value="1"/>
</dbReference>
<dbReference type="PROSITE" id="PS51387">
    <property type="entry name" value="FAD_PCMH"/>
    <property type="match status" value="1"/>
</dbReference>
<dbReference type="Pfam" id="PF08031">
    <property type="entry name" value="BBE"/>
    <property type="match status" value="1"/>
</dbReference>
<evidence type="ECO:0000256" key="2">
    <source>
        <dbReference type="ARBA" id="ARBA00005466"/>
    </source>
</evidence>
<dbReference type="InterPro" id="IPR016169">
    <property type="entry name" value="FAD-bd_PCMH_sub2"/>
</dbReference>
<dbReference type="PANTHER" id="PTHR42973">
    <property type="entry name" value="BINDING OXIDOREDUCTASE, PUTATIVE (AFU_ORTHOLOGUE AFUA_1G17690)-RELATED"/>
    <property type="match status" value="1"/>
</dbReference>